<reference evidence="4" key="1">
    <citation type="submission" date="2020-02" db="EMBL/GenBank/DDBJ databases">
        <authorList>
            <person name="Meier V. D."/>
        </authorList>
    </citation>
    <scope>NUCLEOTIDE SEQUENCE</scope>
    <source>
        <strain evidence="4">AVDCRST_MAG06</strain>
    </source>
</reference>
<accession>A0A6J4N4U3</accession>
<dbReference type="SUPFAM" id="SSF55166">
    <property type="entry name" value="Hedgehog/DD-peptidase"/>
    <property type="match status" value="1"/>
</dbReference>
<evidence type="ECO:0000313" key="4">
    <source>
        <dbReference type="EMBL" id="CAA9378120.1"/>
    </source>
</evidence>
<dbReference type="AlphaFoldDB" id="A0A6J4N4U3"/>
<evidence type="ECO:0000259" key="3">
    <source>
        <dbReference type="Pfam" id="PF13539"/>
    </source>
</evidence>
<keyword evidence="2" id="KW-0732">Signal</keyword>
<dbReference type="EMBL" id="CADCUP010000046">
    <property type="protein sequence ID" value="CAA9378120.1"/>
    <property type="molecule type" value="Genomic_DNA"/>
</dbReference>
<dbReference type="InterPro" id="IPR039561">
    <property type="entry name" value="Peptidase_M15C"/>
</dbReference>
<dbReference type="InterPro" id="IPR009045">
    <property type="entry name" value="Zn_M74/Hedgehog-like"/>
</dbReference>
<feature type="region of interest" description="Disordered" evidence="1">
    <location>
        <begin position="30"/>
        <end position="56"/>
    </location>
</feature>
<dbReference type="GO" id="GO:0008233">
    <property type="term" value="F:peptidase activity"/>
    <property type="evidence" value="ECO:0007669"/>
    <property type="project" value="InterPro"/>
</dbReference>
<dbReference type="Gene3D" id="3.30.1380.10">
    <property type="match status" value="1"/>
</dbReference>
<protein>
    <recommendedName>
        <fullName evidence="3">Peptidase M15C domain-containing protein</fullName>
    </recommendedName>
</protein>
<name>A0A6J4N4U3_9ACTN</name>
<proteinExistence type="predicted"/>
<feature type="chain" id="PRO_5039723231" description="Peptidase M15C domain-containing protein" evidence="2">
    <location>
        <begin position="29"/>
        <end position="399"/>
    </location>
</feature>
<feature type="signal peptide" evidence="2">
    <location>
        <begin position="1"/>
        <end position="28"/>
    </location>
</feature>
<sequence>MGRRGTGRTGGRALVACAALVLTLAACGGEPPVADPPPDPTPPPSSPASARPAGEHEIRAPGRIEDCCQEADILVSSEQPLPGDMTARLRRVRGVDATESLSLAQVAVENRVITIGAVDPASYRRFTVAGTAQLQEVWERVAGGELAIDEALGRRLQDDAGYVRLGNDQDAAQVHIGAYATQVPQLDAVVNRRWAETLGMRRGNALLVSTDITSPQVVRDRIQDIVGEGMSVQILGPDLDVDAVQTAFLTGGSVAEAVGTFSYRVAGGGRISPEGSWVASNIRTEPVPILGSVTCHRVMIPQLRAALAEVQRAGLAGEVDPSEYAGCFYPRFIAGTTQLSLHSFGIAVDLNVPGNQRGTVGEMDRRVVAIFKKWGFAWGGDWSYTDPMHFEMDRLVEVR</sequence>
<organism evidence="4">
    <name type="scientific">uncultured Nocardioides sp</name>
    <dbReference type="NCBI Taxonomy" id="198441"/>
    <lineage>
        <taxon>Bacteria</taxon>
        <taxon>Bacillati</taxon>
        <taxon>Actinomycetota</taxon>
        <taxon>Actinomycetes</taxon>
        <taxon>Propionibacteriales</taxon>
        <taxon>Nocardioidaceae</taxon>
        <taxon>Nocardioides</taxon>
        <taxon>environmental samples</taxon>
    </lineage>
</organism>
<feature type="domain" description="Peptidase M15C" evidence="3">
    <location>
        <begin position="335"/>
        <end position="392"/>
    </location>
</feature>
<dbReference type="RefSeq" id="WP_295656969.1">
    <property type="nucleotide sequence ID" value="NZ_CADCUP010000046.1"/>
</dbReference>
<evidence type="ECO:0000256" key="2">
    <source>
        <dbReference type="SAM" id="SignalP"/>
    </source>
</evidence>
<dbReference type="PROSITE" id="PS51257">
    <property type="entry name" value="PROKAR_LIPOPROTEIN"/>
    <property type="match status" value="1"/>
</dbReference>
<evidence type="ECO:0000256" key="1">
    <source>
        <dbReference type="SAM" id="MobiDB-lite"/>
    </source>
</evidence>
<gene>
    <name evidence="4" type="ORF">AVDCRST_MAG06-650</name>
</gene>
<dbReference type="Pfam" id="PF13539">
    <property type="entry name" value="Peptidase_M15_4"/>
    <property type="match status" value="1"/>
</dbReference>
<feature type="compositionally biased region" description="Pro residues" evidence="1">
    <location>
        <begin position="33"/>
        <end position="46"/>
    </location>
</feature>